<dbReference type="PROSITE" id="PS51192">
    <property type="entry name" value="HELICASE_ATP_BIND_1"/>
    <property type="match status" value="1"/>
</dbReference>
<evidence type="ECO:0000256" key="2">
    <source>
        <dbReference type="ARBA" id="ARBA00022801"/>
    </source>
</evidence>
<keyword evidence="1" id="KW-0547">Nucleotide-binding</keyword>
<dbReference type="GO" id="GO:0003676">
    <property type="term" value="F:nucleic acid binding"/>
    <property type="evidence" value="ECO:0007669"/>
    <property type="project" value="InterPro"/>
</dbReference>
<dbReference type="Pfam" id="PF00271">
    <property type="entry name" value="Helicase_C"/>
    <property type="match status" value="1"/>
</dbReference>
<dbReference type="PROSITE" id="PS51194">
    <property type="entry name" value="HELICASE_CTER"/>
    <property type="match status" value="1"/>
</dbReference>
<keyword evidence="4" id="KW-0067">ATP-binding</keyword>
<name>A0AAN1WH53_9GAMM</name>
<keyword evidence="9" id="KW-1185">Reference proteome</keyword>
<dbReference type="Pfam" id="PF08482">
    <property type="entry name" value="HrpB_C"/>
    <property type="match status" value="1"/>
</dbReference>
<evidence type="ECO:0000256" key="3">
    <source>
        <dbReference type="ARBA" id="ARBA00022806"/>
    </source>
</evidence>
<feature type="domain" description="Helicase C-terminal" evidence="7">
    <location>
        <begin position="221"/>
        <end position="385"/>
    </location>
</feature>
<dbReference type="Pfam" id="PF00270">
    <property type="entry name" value="DEAD"/>
    <property type="match status" value="1"/>
</dbReference>
<dbReference type="PANTHER" id="PTHR43519">
    <property type="entry name" value="ATP-DEPENDENT RNA HELICASE HRPB"/>
    <property type="match status" value="1"/>
</dbReference>
<dbReference type="Gene3D" id="3.40.50.300">
    <property type="entry name" value="P-loop containing nucleotide triphosphate hydrolases"/>
    <property type="match status" value="2"/>
</dbReference>
<dbReference type="PIRSF" id="PIRSF005496">
    <property type="entry name" value="ATP_hel_hrpB"/>
    <property type="match status" value="1"/>
</dbReference>
<feature type="region of interest" description="Disordered" evidence="5">
    <location>
        <begin position="819"/>
        <end position="848"/>
    </location>
</feature>
<dbReference type="GO" id="GO:0003724">
    <property type="term" value="F:RNA helicase activity"/>
    <property type="evidence" value="ECO:0007669"/>
    <property type="project" value="UniProtKB-EC"/>
</dbReference>
<evidence type="ECO:0000256" key="5">
    <source>
        <dbReference type="SAM" id="MobiDB-lite"/>
    </source>
</evidence>
<keyword evidence="3 8" id="KW-0347">Helicase</keyword>
<evidence type="ECO:0000313" key="8">
    <source>
        <dbReference type="EMBL" id="BCD97512.1"/>
    </source>
</evidence>
<dbReference type="InterPro" id="IPR007502">
    <property type="entry name" value="Helicase-assoc_dom"/>
</dbReference>
<sequence>MSLPIHECIPTLLYALNNAPHCVLQAPPGAGKTTQVPLSLLNVPWLKEQKIIMLEPRRVAALNAANRMANMLGEKVGETVGYRMRQATKVGANTRIEVITEGLLTRWLQDDPELTGVGIVIFDEFHERSLNTDVGLALSLQARELFRESDNPLKILVMSATLDSENVASLLEQSTSQPSHCPVVTSQGRSYPVDIRYQPVQATRKTNTFKNDDFLPPLVRTIEQALAQDSGSILVFLPGMREINRAHQALTPLPNHTICLPLHGSLPLEQQQLAIAPTDNNYRKIVLATDIAETSLTIEGVRVVIDSGLTRNPSFDPNTGLTRLHTQGVSQASAEQRAGRAGRMEPGICYRLWSQAQHNQRLRHTTPEIINADLMPLAITLLHWGVSHPNELQWLNPPAEANWQQALDALTNIGALTQKNTLTLLGQRLALFPCHPRLAALLIHSEEIGATDLGGMVAALLSERPPKNLGSDIYDHIVAIEQSRQPQHKAWQQRVKQLAKTLCAPLKRNNASAQDKGELAGLLIANAFPERIAKRKASNNGTAVYQLANGRAAQLDESDALAQQPWLSVAEVGGLVGQSQDRIFIACALNAHFLKDGLTHHIKEVTIAQWQDDKGRFIAEQRQLLGKIVIQQKALSNIPKDIKTQALTALLRDKGLDYLDWDDNSLQLIARVQLLRQHSGDDWPDMSQNALLSTLDNWLTPHLANINTLADFKKIPVFSLLKTLLPWPQPQQLDELAPAKIAIPSGRMASIDYQQSPPVLAVKLQEMFGCHSTPTVLNGQQKITVHLLSPAKQPLQVTQDLAAFWATGYTEVKKEMKGRYPRHPWPDDPLSMEATAKTKRALAREDKQ</sequence>
<evidence type="ECO:0000259" key="7">
    <source>
        <dbReference type="PROSITE" id="PS51194"/>
    </source>
</evidence>
<protein>
    <submittedName>
        <fullName evidence="8">ATP-dependent helicase HrpB</fullName>
        <ecNumber evidence="8">3.6.4.13</ecNumber>
    </submittedName>
</protein>
<evidence type="ECO:0000313" key="9">
    <source>
        <dbReference type="Proteomes" id="UP001320119"/>
    </source>
</evidence>
<dbReference type="KEGG" id="marq:MARGE09_P1713"/>
<dbReference type="InterPro" id="IPR013689">
    <property type="entry name" value="RNA_helicase_ATP-dep_HrpB_C"/>
</dbReference>
<dbReference type="NCBIfam" id="TIGR01970">
    <property type="entry name" value="DEAH_box_HrpB"/>
    <property type="match status" value="1"/>
</dbReference>
<dbReference type="EMBL" id="AP023086">
    <property type="protein sequence ID" value="BCD97512.1"/>
    <property type="molecule type" value="Genomic_DNA"/>
</dbReference>
<dbReference type="InterPro" id="IPR056329">
    <property type="entry name" value="CON_HrpB"/>
</dbReference>
<reference evidence="8 9" key="1">
    <citation type="journal article" date="2022" name="IScience">
        <title>An ultrasensitive nanofiber-based assay for enzymatic hydrolysis and deep-sea microbial degradation of cellulose.</title>
        <authorList>
            <person name="Tsudome M."/>
            <person name="Tachioka M."/>
            <person name="Miyazaki M."/>
            <person name="Uchimura K."/>
            <person name="Tsuda M."/>
            <person name="Takaki Y."/>
            <person name="Deguchi S."/>
        </authorList>
    </citation>
    <scope>NUCLEOTIDE SEQUENCE [LARGE SCALE GENOMIC DNA]</scope>
    <source>
        <strain evidence="8 9">GE09</strain>
    </source>
</reference>
<dbReference type="AlphaFoldDB" id="A0AAN1WH53"/>
<dbReference type="InterPro" id="IPR027417">
    <property type="entry name" value="P-loop_NTPase"/>
</dbReference>
<dbReference type="GO" id="GO:0016787">
    <property type="term" value="F:hydrolase activity"/>
    <property type="evidence" value="ECO:0007669"/>
    <property type="project" value="UniProtKB-KW"/>
</dbReference>
<dbReference type="InterPro" id="IPR011545">
    <property type="entry name" value="DEAD/DEAH_box_helicase_dom"/>
</dbReference>
<dbReference type="SMART" id="SM00847">
    <property type="entry name" value="HA2"/>
    <property type="match status" value="1"/>
</dbReference>
<dbReference type="SUPFAM" id="SSF52540">
    <property type="entry name" value="P-loop containing nucleoside triphosphate hydrolases"/>
    <property type="match status" value="1"/>
</dbReference>
<dbReference type="CDD" id="cd18791">
    <property type="entry name" value="SF2_C_RHA"/>
    <property type="match status" value="1"/>
</dbReference>
<dbReference type="FunFam" id="3.40.50.300:FF:002125">
    <property type="entry name" value="ATP-dependent helicase HrpB"/>
    <property type="match status" value="1"/>
</dbReference>
<organism evidence="8 9">
    <name type="scientific">Marinagarivorans cellulosilyticus</name>
    <dbReference type="NCBI Taxonomy" id="2721545"/>
    <lineage>
        <taxon>Bacteria</taxon>
        <taxon>Pseudomonadati</taxon>
        <taxon>Pseudomonadota</taxon>
        <taxon>Gammaproteobacteria</taxon>
        <taxon>Cellvibrionales</taxon>
        <taxon>Cellvibrionaceae</taxon>
        <taxon>Marinagarivorans</taxon>
    </lineage>
</organism>
<dbReference type="InterPro" id="IPR014001">
    <property type="entry name" value="Helicase_ATP-bd"/>
</dbReference>
<feature type="domain" description="Helicase ATP-binding" evidence="6">
    <location>
        <begin position="13"/>
        <end position="180"/>
    </location>
</feature>
<dbReference type="EC" id="3.6.4.13" evidence="8"/>
<evidence type="ECO:0000256" key="1">
    <source>
        <dbReference type="ARBA" id="ARBA00022741"/>
    </source>
</evidence>
<dbReference type="PANTHER" id="PTHR43519:SF1">
    <property type="entry name" value="ATP-DEPENDENT RNA HELICASE HRPB"/>
    <property type="match status" value="1"/>
</dbReference>
<dbReference type="SMART" id="SM00487">
    <property type="entry name" value="DEXDc"/>
    <property type="match status" value="1"/>
</dbReference>
<dbReference type="Gene3D" id="1.20.120.1080">
    <property type="match status" value="1"/>
</dbReference>
<dbReference type="InterPro" id="IPR001650">
    <property type="entry name" value="Helicase_C-like"/>
</dbReference>
<gene>
    <name evidence="8" type="ORF">MARGE09_P1713</name>
</gene>
<proteinExistence type="predicted"/>
<evidence type="ECO:0000256" key="4">
    <source>
        <dbReference type="ARBA" id="ARBA00022840"/>
    </source>
</evidence>
<dbReference type="Pfam" id="PF24473">
    <property type="entry name" value="CON_HrpB"/>
    <property type="match status" value="1"/>
</dbReference>
<dbReference type="CDD" id="cd17990">
    <property type="entry name" value="DEXHc_HrpB"/>
    <property type="match status" value="1"/>
</dbReference>
<dbReference type="Proteomes" id="UP001320119">
    <property type="component" value="Chromosome"/>
</dbReference>
<dbReference type="InterPro" id="IPR049614">
    <property type="entry name" value="HrpB_DEXH"/>
</dbReference>
<dbReference type="GO" id="GO:0005524">
    <property type="term" value="F:ATP binding"/>
    <property type="evidence" value="ECO:0007669"/>
    <property type="project" value="UniProtKB-KW"/>
</dbReference>
<dbReference type="SMART" id="SM00490">
    <property type="entry name" value="HELICc"/>
    <property type="match status" value="1"/>
</dbReference>
<dbReference type="RefSeq" id="WP_236986979.1">
    <property type="nucleotide sequence ID" value="NZ_AP023086.1"/>
</dbReference>
<accession>A0AAN1WH53</accession>
<keyword evidence="2 8" id="KW-0378">Hydrolase</keyword>
<dbReference type="InterPro" id="IPR010225">
    <property type="entry name" value="HrpB"/>
</dbReference>
<evidence type="ECO:0000259" key="6">
    <source>
        <dbReference type="PROSITE" id="PS51192"/>
    </source>
</evidence>